<dbReference type="Proteomes" id="UP001500064">
    <property type="component" value="Unassembled WGS sequence"/>
</dbReference>
<evidence type="ECO:0000313" key="2">
    <source>
        <dbReference type="EMBL" id="GAA1612961.1"/>
    </source>
</evidence>
<dbReference type="EMBL" id="BAAAMU010000003">
    <property type="protein sequence ID" value="GAA1612961.1"/>
    <property type="molecule type" value="Genomic_DNA"/>
</dbReference>
<proteinExistence type="predicted"/>
<evidence type="ECO:0000256" key="1">
    <source>
        <dbReference type="SAM" id="MobiDB-lite"/>
    </source>
</evidence>
<protein>
    <submittedName>
        <fullName evidence="2">DUF4913 domain-containing protein</fullName>
    </submittedName>
</protein>
<feature type="region of interest" description="Disordered" evidence="1">
    <location>
        <begin position="1"/>
        <end position="49"/>
    </location>
</feature>
<sequence length="184" mass="20477">MTPPPDESHDEQPTLPGSWQEPMTLFEPPDAENSGHDAESANPPPGPSFIVRLNPTEYAVELSLLKQWVDHLLIPTYLSERTPSSAAPWCPAWWEHEEAVARLHGLWLAWQYWTDPEAGGFTGPDTWHRDCLDPAIRELRAPHGPLHRCMISPDKPAHRPARAVTWDLPTTSSPEIAAAAAPLP</sequence>
<accession>A0ABN2ERD2</accession>
<keyword evidence="3" id="KW-1185">Reference proteome</keyword>
<gene>
    <name evidence="2" type="ORF">GCM10009733_006270</name>
</gene>
<comment type="caution">
    <text evidence="2">The sequence shown here is derived from an EMBL/GenBank/DDBJ whole genome shotgun (WGS) entry which is preliminary data.</text>
</comment>
<name>A0ABN2ERD2_9ACTN</name>
<dbReference type="Pfam" id="PF16259">
    <property type="entry name" value="DUF4913"/>
    <property type="match status" value="1"/>
</dbReference>
<feature type="compositionally biased region" description="Basic and acidic residues" evidence="1">
    <location>
        <begin position="1"/>
        <end position="12"/>
    </location>
</feature>
<evidence type="ECO:0000313" key="3">
    <source>
        <dbReference type="Proteomes" id="UP001500064"/>
    </source>
</evidence>
<organism evidence="2 3">
    <name type="scientific">Nonomuraea maheshkhaliensis</name>
    <dbReference type="NCBI Taxonomy" id="419590"/>
    <lineage>
        <taxon>Bacteria</taxon>
        <taxon>Bacillati</taxon>
        <taxon>Actinomycetota</taxon>
        <taxon>Actinomycetes</taxon>
        <taxon>Streptosporangiales</taxon>
        <taxon>Streptosporangiaceae</taxon>
        <taxon>Nonomuraea</taxon>
    </lineage>
</organism>
<dbReference type="InterPro" id="IPR032584">
    <property type="entry name" value="DUF4913"/>
</dbReference>
<reference evidence="2 3" key="1">
    <citation type="journal article" date="2019" name="Int. J. Syst. Evol. Microbiol.">
        <title>The Global Catalogue of Microorganisms (GCM) 10K type strain sequencing project: providing services to taxonomists for standard genome sequencing and annotation.</title>
        <authorList>
            <consortium name="The Broad Institute Genomics Platform"/>
            <consortium name="The Broad Institute Genome Sequencing Center for Infectious Disease"/>
            <person name="Wu L."/>
            <person name="Ma J."/>
        </authorList>
    </citation>
    <scope>NUCLEOTIDE SEQUENCE [LARGE SCALE GENOMIC DNA]</scope>
    <source>
        <strain evidence="2 3">JCM 13929</strain>
    </source>
</reference>